<dbReference type="EMBL" id="CM047944">
    <property type="protein sequence ID" value="KAI9899544.1"/>
    <property type="molecule type" value="Genomic_DNA"/>
</dbReference>
<comment type="caution">
    <text evidence="1">The sequence shown here is derived from an EMBL/GenBank/DDBJ whole genome shotgun (WGS) entry which is preliminary data.</text>
</comment>
<accession>A0ACC0UZF9</accession>
<evidence type="ECO:0000313" key="1">
    <source>
        <dbReference type="EMBL" id="KAI9899544.1"/>
    </source>
</evidence>
<proteinExistence type="predicted"/>
<evidence type="ECO:0000313" key="2">
    <source>
        <dbReference type="Proteomes" id="UP001163324"/>
    </source>
</evidence>
<dbReference type="Proteomes" id="UP001163324">
    <property type="component" value="Chromosome 5"/>
</dbReference>
<keyword evidence="2" id="KW-1185">Reference proteome</keyword>
<protein>
    <submittedName>
        <fullName evidence="1">Uncharacterized protein</fullName>
    </submittedName>
</protein>
<gene>
    <name evidence="1" type="ORF">N3K66_006005</name>
</gene>
<organism evidence="1 2">
    <name type="scientific">Trichothecium roseum</name>
    <dbReference type="NCBI Taxonomy" id="47278"/>
    <lineage>
        <taxon>Eukaryota</taxon>
        <taxon>Fungi</taxon>
        <taxon>Dikarya</taxon>
        <taxon>Ascomycota</taxon>
        <taxon>Pezizomycotina</taxon>
        <taxon>Sordariomycetes</taxon>
        <taxon>Hypocreomycetidae</taxon>
        <taxon>Hypocreales</taxon>
        <taxon>Hypocreales incertae sedis</taxon>
        <taxon>Trichothecium</taxon>
    </lineage>
</organism>
<name>A0ACC0UZF9_9HYPO</name>
<sequence length="119" mass="13454">MSIPNEALQKLVHEIESQAFAAQQQIGVARAQMTSKQREQRLVRLTLSEMASLPVDANVYEGVGKMFASLPVSELRDKLEKQTQDLEGDVDKLSKRLLYLETTQKNSREHIDQMLGGRN</sequence>
<reference evidence="1" key="1">
    <citation type="submission" date="2022-10" db="EMBL/GenBank/DDBJ databases">
        <title>Complete Genome of Trichothecium roseum strain YXFP-22015, a Plant Pathogen Isolated from Citrus.</title>
        <authorList>
            <person name="Wang Y."/>
            <person name="Zhu L."/>
        </authorList>
    </citation>
    <scope>NUCLEOTIDE SEQUENCE</scope>
    <source>
        <strain evidence="1">YXFP-22015</strain>
    </source>
</reference>